<accession>A0A165S6I1</accession>
<reference evidence="1 2" key="1">
    <citation type="journal article" date="2016" name="Mol. Biol. Evol.">
        <title>Comparative Genomics of Early-Diverging Mushroom-Forming Fungi Provides Insights into the Origins of Lignocellulose Decay Capabilities.</title>
        <authorList>
            <person name="Nagy L.G."/>
            <person name="Riley R."/>
            <person name="Tritt A."/>
            <person name="Adam C."/>
            <person name="Daum C."/>
            <person name="Floudas D."/>
            <person name="Sun H."/>
            <person name="Yadav J.S."/>
            <person name="Pangilinan J."/>
            <person name="Larsson K.H."/>
            <person name="Matsuura K."/>
            <person name="Barry K."/>
            <person name="Labutti K."/>
            <person name="Kuo R."/>
            <person name="Ohm R.A."/>
            <person name="Bhattacharya S.S."/>
            <person name="Shirouzu T."/>
            <person name="Yoshinaga Y."/>
            <person name="Martin F.M."/>
            <person name="Grigoriev I.V."/>
            <person name="Hibbett D.S."/>
        </authorList>
    </citation>
    <scope>NUCLEOTIDE SEQUENCE [LARGE SCALE GENOMIC DNA]</scope>
    <source>
        <strain evidence="1 2">L-15889</strain>
    </source>
</reference>
<name>A0A165S6I1_9APHY</name>
<proteinExistence type="predicted"/>
<dbReference type="OrthoDB" id="3224367at2759"/>
<protein>
    <submittedName>
        <fullName evidence="1">Uncharacterized protein</fullName>
    </submittedName>
</protein>
<evidence type="ECO:0000313" key="2">
    <source>
        <dbReference type="Proteomes" id="UP000076727"/>
    </source>
</evidence>
<dbReference type="Proteomes" id="UP000076727">
    <property type="component" value="Unassembled WGS sequence"/>
</dbReference>
<evidence type="ECO:0000313" key="1">
    <source>
        <dbReference type="EMBL" id="KZT71594.1"/>
    </source>
</evidence>
<organism evidence="1 2">
    <name type="scientific">Daedalea quercina L-15889</name>
    <dbReference type="NCBI Taxonomy" id="1314783"/>
    <lineage>
        <taxon>Eukaryota</taxon>
        <taxon>Fungi</taxon>
        <taxon>Dikarya</taxon>
        <taxon>Basidiomycota</taxon>
        <taxon>Agaricomycotina</taxon>
        <taxon>Agaricomycetes</taxon>
        <taxon>Polyporales</taxon>
        <taxon>Fomitopsis</taxon>
    </lineage>
</organism>
<dbReference type="STRING" id="1314783.A0A165S6I1"/>
<gene>
    <name evidence="1" type="ORF">DAEQUDRAFT_763812</name>
</gene>
<sequence length="297" mass="32398">MTTIFPPPAPELPAFRTLLVRSAYHHSAPIHLMLSHNWQNPRGKAIFVSPSRPAFLASLLKFGDEWLKLHGADGRTCGASARIENYYPPTPAHLVLILNMLHVYEGTLHHPKTTLPEAPTLLVLHEVSALLAPTTSEPTLASYLSLITHALSAVQSLSAKAETGVAFAVFDSGLGGLKLPIIRPVSPSDEDPGGSRPSTGRREPVAFFVEKYFEWTARVEGTDHSSSPPPPRVRQTEAWAAIEETAVPREGRAGGGRMRMVLHRTPDEDSTADVTMEWVVATRVAGPHVGSRYFAWT</sequence>
<dbReference type="EMBL" id="KV429045">
    <property type="protein sequence ID" value="KZT71594.1"/>
    <property type="molecule type" value="Genomic_DNA"/>
</dbReference>
<dbReference type="AlphaFoldDB" id="A0A165S6I1"/>
<keyword evidence="2" id="KW-1185">Reference proteome</keyword>